<dbReference type="EnsemblMetazoa" id="GPAI040416-RA">
    <property type="protein sequence ID" value="GPAI040416-PA"/>
    <property type="gene ID" value="GPAI040416"/>
</dbReference>
<evidence type="ECO:0000313" key="1">
    <source>
        <dbReference type="EnsemblMetazoa" id="GPAI040416-PA"/>
    </source>
</evidence>
<dbReference type="AlphaFoldDB" id="A0A1B0ABP7"/>
<organism evidence="1 2">
    <name type="scientific">Glossina pallidipes</name>
    <name type="common">Tsetse fly</name>
    <dbReference type="NCBI Taxonomy" id="7398"/>
    <lineage>
        <taxon>Eukaryota</taxon>
        <taxon>Metazoa</taxon>
        <taxon>Ecdysozoa</taxon>
        <taxon>Arthropoda</taxon>
        <taxon>Hexapoda</taxon>
        <taxon>Insecta</taxon>
        <taxon>Pterygota</taxon>
        <taxon>Neoptera</taxon>
        <taxon>Endopterygota</taxon>
        <taxon>Diptera</taxon>
        <taxon>Brachycera</taxon>
        <taxon>Muscomorpha</taxon>
        <taxon>Hippoboscoidea</taxon>
        <taxon>Glossinidae</taxon>
        <taxon>Glossina</taxon>
    </lineage>
</organism>
<proteinExistence type="predicted"/>
<dbReference type="Proteomes" id="UP000092445">
    <property type="component" value="Unassembled WGS sequence"/>
</dbReference>
<name>A0A1B0ABP7_GLOPL</name>
<reference evidence="2" key="1">
    <citation type="submission" date="2014-03" db="EMBL/GenBank/DDBJ databases">
        <authorList>
            <person name="Aksoy S."/>
            <person name="Warren W."/>
            <person name="Wilson R.K."/>
        </authorList>
    </citation>
    <scope>NUCLEOTIDE SEQUENCE [LARGE SCALE GENOMIC DNA]</scope>
    <source>
        <strain evidence="2">IAEA</strain>
    </source>
</reference>
<reference evidence="1" key="2">
    <citation type="submission" date="2020-05" db="UniProtKB">
        <authorList>
            <consortium name="EnsemblMetazoa"/>
        </authorList>
    </citation>
    <scope>IDENTIFICATION</scope>
    <source>
        <strain evidence="1">IAEA</strain>
    </source>
</reference>
<dbReference type="VEuPathDB" id="VectorBase:GPAI040416"/>
<accession>A0A1B0ABP7</accession>
<protein>
    <submittedName>
        <fullName evidence="1">Uncharacterized protein</fullName>
    </submittedName>
</protein>
<keyword evidence="2" id="KW-1185">Reference proteome</keyword>
<sequence length="145" mass="16186">MDVTVPNKWLLDYLAQCSDVINLVPEVVELPKPYGLSSKIPITIASPMQLIAAKINSLSSHWQQRATIDENVEILMAAVCEASSFYRFKWFPFFLLTGFLFRELKTPWGVVTSGIENMSTVVSRLSVAGEIAHTNLNYKTSLTSS</sequence>
<evidence type="ECO:0000313" key="2">
    <source>
        <dbReference type="Proteomes" id="UP000092445"/>
    </source>
</evidence>